<evidence type="ECO:0000256" key="3">
    <source>
        <dbReference type="ARBA" id="ARBA00022729"/>
    </source>
</evidence>
<organism evidence="6 7">
    <name type="scientific">Simiduia aestuariiviva</name>
    <dbReference type="NCBI Taxonomy" id="1510459"/>
    <lineage>
        <taxon>Bacteria</taxon>
        <taxon>Pseudomonadati</taxon>
        <taxon>Pseudomonadota</taxon>
        <taxon>Gammaproteobacteria</taxon>
        <taxon>Cellvibrionales</taxon>
        <taxon>Cellvibrionaceae</taxon>
        <taxon>Simiduia</taxon>
    </lineage>
</organism>
<dbReference type="EMBL" id="JACHXZ010000001">
    <property type="protein sequence ID" value="MBB3167160.1"/>
    <property type="molecule type" value="Genomic_DNA"/>
</dbReference>
<dbReference type="InterPro" id="IPR050682">
    <property type="entry name" value="ModA/WtpA"/>
</dbReference>
<comment type="similarity">
    <text evidence="1">Belongs to the bacterial solute-binding protein ModA family.</text>
</comment>
<proteinExistence type="inferred from homology"/>
<feature type="binding site" evidence="4">
    <location>
        <position position="161"/>
    </location>
    <ligand>
        <name>molybdate</name>
        <dbReference type="ChEBI" id="CHEBI:36264"/>
    </ligand>
</feature>
<keyword evidence="3 5" id="KW-0732">Signal</keyword>
<feature type="signal peptide" evidence="5">
    <location>
        <begin position="1"/>
        <end position="18"/>
    </location>
</feature>
<reference evidence="6 7" key="1">
    <citation type="submission" date="2020-08" db="EMBL/GenBank/DDBJ databases">
        <title>Genomic Encyclopedia of Type Strains, Phase III (KMG-III): the genomes of soil and plant-associated and newly described type strains.</title>
        <authorList>
            <person name="Whitman W."/>
        </authorList>
    </citation>
    <scope>NUCLEOTIDE SEQUENCE [LARGE SCALE GENOMIC DNA]</scope>
    <source>
        <strain evidence="6 7">CECT 8571</strain>
    </source>
</reference>
<dbReference type="RefSeq" id="WP_183907650.1">
    <property type="nucleotide sequence ID" value="NZ_JACHXZ010000001.1"/>
</dbReference>
<dbReference type="GO" id="GO:0015689">
    <property type="term" value="P:molybdate ion transport"/>
    <property type="evidence" value="ECO:0007669"/>
    <property type="project" value="InterPro"/>
</dbReference>
<evidence type="ECO:0000256" key="5">
    <source>
        <dbReference type="SAM" id="SignalP"/>
    </source>
</evidence>
<keyword evidence="4" id="KW-0500">Molybdenum</keyword>
<gene>
    <name evidence="6" type="ORF">FHS30_000336</name>
</gene>
<sequence length="252" mass="27134">MRSLCFVWALFWNSLLLADATPLRVAVASNFSPALNELIPDFNAQHPDIELLVSTGASGQLFAQITQGAPFDVYLAANGAYPQQLHAQGLAAAPVTYAHGRLLLISRHADPDWLTVLGNTQRLAIANPKLAPYGAAAQSLIARATREKSAFNGRILTANAVAQVQHWFAAGHVDSAFAAASMQPVDADYPQLDVTHLLAAPIIQQLAVLHRTRHAEAADALVQFLQSRATQAQLQRLGYAALTPKEAQHAQR</sequence>
<dbReference type="InterPro" id="IPR005950">
    <property type="entry name" value="ModA"/>
</dbReference>
<keyword evidence="2 4" id="KW-0479">Metal-binding</keyword>
<dbReference type="Pfam" id="PF13531">
    <property type="entry name" value="SBP_bac_11"/>
    <property type="match status" value="1"/>
</dbReference>
<feature type="chain" id="PRO_5032608508" evidence="5">
    <location>
        <begin position="19"/>
        <end position="252"/>
    </location>
</feature>
<evidence type="ECO:0000256" key="1">
    <source>
        <dbReference type="ARBA" id="ARBA00009175"/>
    </source>
</evidence>
<dbReference type="NCBIfam" id="TIGR01256">
    <property type="entry name" value="modA"/>
    <property type="match status" value="1"/>
</dbReference>
<dbReference type="Gene3D" id="3.40.190.10">
    <property type="entry name" value="Periplasmic binding protein-like II"/>
    <property type="match status" value="2"/>
</dbReference>
<dbReference type="PANTHER" id="PTHR30632">
    <property type="entry name" value="MOLYBDATE-BINDING PERIPLASMIC PROTEIN"/>
    <property type="match status" value="1"/>
</dbReference>
<name>A0A839UKM7_9GAMM</name>
<dbReference type="SUPFAM" id="SSF53850">
    <property type="entry name" value="Periplasmic binding protein-like II"/>
    <property type="match status" value="1"/>
</dbReference>
<evidence type="ECO:0000313" key="7">
    <source>
        <dbReference type="Proteomes" id="UP000559987"/>
    </source>
</evidence>
<evidence type="ECO:0000313" key="6">
    <source>
        <dbReference type="EMBL" id="MBB3167160.1"/>
    </source>
</evidence>
<dbReference type="PIRSF" id="PIRSF004846">
    <property type="entry name" value="ModA"/>
    <property type="match status" value="1"/>
</dbReference>
<dbReference type="Proteomes" id="UP000559987">
    <property type="component" value="Unassembled WGS sequence"/>
</dbReference>
<dbReference type="GO" id="GO:0046872">
    <property type="term" value="F:metal ion binding"/>
    <property type="evidence" value="ECO:0007669"/>
    <property type="project" value="UniProtKB-KW"/>
</dbReference>
<comment type="caution">
    <text evidence="6">The sequence shown here is derived from an EMBL/GenBank/DDBJ whole genome shotgun (WGS) entry which is preliminary data.</text>
</comment>
<dbReference type="PANTHER" id="PTHR30632:SF14">
    <property type="entry name" value="TUNGSTATE_MOLYBDATE_CHROMATE-BINDING PROTEIN MODA"/>
    <property type="match status" value="1"/>
</dbReference>
<protein>
    <submittedName>
        <fullName evidence="6">Molybdate transport system substrate-binding protein</fullName>
    </submittedName>
</protein>
<feature type="binding site" evidence="4">
    <location>
        <position position="58"/>
    </location>
    <ligand>
        <name>molybdate</name>
        <dbReference type="ChEBI" id="CHEBI:36264"/>
    </ligand>
</feature>
<evidence type="ECO:0000256" key="4">
    <source>
        <dbReference type="PIRSR" id="PIRSR004846-1"/>
    </source>
</evidence>
<keyword evidence="7" id="KW-1185">Reference proteome</keyword>
<accession>A0A839UKM7</accession>
<dbReference type="GO" id="GO:0030973">
    <property type="term" value="F:molybdate ion binding"/>
    <property type="evidence" value="ECO:0007669"/>
    <property type="project" value="TreeGrafter"/>
</dbReference>
<dbReference type="AlphaFoldDB" id="A0A839UKM7"/>
<evidence type="ECO:0000256" key="2">
    <source>
        <dbReference type="ARBA" id="ARBA00022723"/>
    </source>
</evidence>